<evidence type="ECO:0000256" key="2">
    <source>
        <dbReference type="SAM" id="SignalP"/>
    </source>
</evidence>
<comment type="caution">
    <text evidence="3">The sequence shown here is derived from an EMBL/GenBank/DDBJ whole genome shotgun (WGS) entry which is preliminary data.</text>
</comment>
<accession>A0A923KKE8</accession>
<reference evidence="3" key="1">
    <citation type="submission" date="2020-08" db="EMBL/GenBank/DDBJ databases">
        <title>Novel species isolated from subtropical streams in China.</title>
        <authorList>
            <person name="Lu H."/>
        </authorList>
    </citation>
    <scope>NUCLEOTIDE SEQUENCE</scope>
    <source>
        <strain evidence="3">KACC 12607</strain>
    </source>
</reference>
<dbReference type="InterPro" id="IPR018718">
    <property type="entry name" value="DUF2242"/>
</dbReference>
<keyword evidence="2" id="KW-0732">Signal</keyword>
<feature type="region of interest" description="Disordered" evidence="1">
    <location>
        <begin position="176"/>
        <end position="229"/>
    </location>
</feature>
<gene>
    <name evidence="3" type="ORF">H8K32_06920</name>
</gene>
<feature type="chain" id="PRO_5036696533" evidence="2">
    <location>
        <begin position="22"/>
        <end position="229"/>
    </location>
</feature>
<feature type="signal peptide" evidence="2">
    <location>
        <begin position="1"/>
        <end position="21"/>
    </location>
</feature>
<dbReference type="AlphaFoldDB" id="A0A923KKE8"/>
<dbReference type="RefSeq" id="WP_186911755.1">
    <property type="nucleotide sequence ID" value="NZ_JACOFV010000005.1"/>
</dbReference>
<protein>
    <submittedName>
        <fullName evidence="3">DUF2242 domain-containing protein</fullName>
    </submittedName>
</protein>
<dbReference type="Proteomes" id="UP000634011">
    <property type="component" value="Unassembled WGS sequence"/>
</dbReference>
<dbReference type="PROSITE" id="PS51257">
    <property type="entry name" value="PROKAR_LIPOPROTEIN"/>
    <property type="match status" value="1"/>
</dbReference>
<keyword evidence="4" id="KW-1185">Reference proteome</keyword>
<name>A0A923KKE8_9BURK</name>
<evidence type="ECO:0000313" key="3">
    <source>
        <dbReference type="EMBL" id="MBC3861825.1"/>
    </source>
</evidence>
<dbReference type="EMBL" id="JACOFV010000005">
    <property type="protein sequence ID" value="MBC3861825.1"/>
    <property type="molecule type" value="Genomic_DNA"/>
</dbReference>
<dbReference type="Pfam" id="PF10001">
    <property type="entry name" value="DUF2242"/>
    <property type="match status" value="1"/>
</dbReference>
<feature type="compositionally biased region" description="Polar residues" evidence="1">
    <location>
        <begin position="202"/>
        <end position="221"/>
    </location>
</feature>
<sequence>MVRRFLLIPLVFLLSGLSACSSTKTSGLQHEEFGETGVFTRSFPGTEQAACEASRRALLSQGYVINEWKPTNIKGRRKYQHDAETHAEIEFNVVCVPDSKGSNSSTMFANAIRDRYSLKKSNNSASIGVSAIGSVSLPFGSTDDSLVKVASETIATGQFYNQFFDLVERYLDATKFPNEPDSDKKDMANKPTELPAAKMDAGSNSKPESTGATAFTATQNKSDNKMDNN</sequence>
<organism evidence="3 4">
    <name type="scientific">Undibacterium jejuense</name>
    <dbReference type="NCBI Taxonomy" id="1344949"/>
    <lineage>
        <taxon>Bacteria</taxon>
        <taxon>Pseudomonadati</taxon>
        <taxon>Pseudomonadota</taxon>
        <taxon>Betaproteobacteria</taxon>
        <taxon>Burkholderiales</taxon>
        <taxon>Oxalobacteraceae</taxon>
        <taxon>Undibacterium</taxon>
    </lineage>
</organism>
<evidence type="ECO:0000313" key="4">
    <source>
        <dbReference type="Proteomes" id="UP000634011"/>
    </source>
</evidence>
<proteinExistence type="predicted"/>
<evidence type="ECO:0000256" key="1">
    <source>
        <dbReference type="SAM" id="MobiDB-lite"/>
    </source>
</evidence>